<organism evidence="3 4">
    <name type="scientific">Leishmania naiffi</name>
    <dbReference type="NCBI Taxonomy" id="5678"/>
    <lineage>
        <taxon>Eukaryota</taxon>
        <taxon>Discoba</taxon>
        <taxon>Euglenozoa</taxon>
        <taxon>Kinetoplastea</taxon>
        <taxon>Metakinetoplastina</taxon>
        <taxon>Trypanosomatida</taxon>
        <taxon>Trypanosomatidae</taxon>
        <taxon>Leishmaniinae</taxon>
        <taxon>Leishmania</taxon>
        <taxon>Leishmania naiffi species complex</taxon>
    </lineage>
</organism>
<proteinExistence type="predicted"/>
<protein>
    <recommendedName>
        <fullName evidence="5">Ankyrin repeats (3 copies) family protein</fullName>
    </recommendedName>
</protein>
<dbReference type="PROSITE" id="PS50088">
    <property type="entry name" value="ANK_REPEAT"/>
    <property type="match status" value="1"/>
</dbReference>
<dbReference type="Proteomes" id="UP001501274">
    <property type="component" value="Unassembled WGS sequence"/>
</dbReference>
<name>A0AAW3C461_9TRYP</name>
<keyword evidence="1" id="KW-0040">ANK repeat</keyword>
<dbReference type="InterPro" id="IPR036770">
    <property type="entry name" value="Ankyrin_rpt-contain_sf"/>
</dbReference>
<feature type="compositionally biased region" description="Low complexity" evidence="2">
    <location>
        <begin position="1146"/>
        <end position="1162"/>
    </location>
</feature>
<feature type="region of interest" description="Disordered" evidence="2">
    <location>
        <begin position="191"/>
        <end position="240"/>
    </location>
</feature>
<sequence>MQDEAAGLPTSAASFLEAARKWLISTPWVSAQDAAGESTATTVLCELMELSRLRHLLYTVTVQCAVQQSAPYGTQSRSASSFSAPTSGAPMTCTAMRQRFQRLLQHSNAYVQAFYRATRNTDAILSSTTGKPAGAAPAAQASCVCVADIDAADVFWALILYASAALCWRQQRFLTSQLRADAYAEDVVSSSQGTSVRHPVHPHTSSRSSRQDSAHSSLSSTTDDLIDHTPRGAAARHEAASGAGTDSLSAALQSHYALGKVVASNARSSRCRSVLERLLPLLESHLSVVQLWRQPSLLAALDVLARGFIEAEDRVHASSSRDDTDNAARCPLCYAAALDNELAVEAFVLLRCYAVAYQGTEDADEDTGVQHGRQRRDGHDGAALSPCEVGWVAACRIALWNNCRASLKRLCCPPLFYSATWWPLHQGACERPGCGQQQQQQRRLEWRRHAVLEALWVSWWRAEVWLAACPSSSEITGIAAEIARDAAGRWRSALLFMQVVLPAVEVAARDPGVENSGVDGGTTETHLNYQRANRGTLLAHLLRLPIVTRRIQPALQSRRDQNRENIHAADTYSGSVSGTVFHWLSQHGDAPLLTLLCYSLGGRVAAMAVDDAPLGRPTTALSAVKAPVETPNGPHVVRLGAVHGKDEKVGDHRSYRAALPALETAVKGAVALIGRSVGQPASTRPARRLCSSVSSVWGLHLMDTLGRNALDVACRRQHLPCVRLLLQAGLSPNSLTTLVSDKCVDSLPLPLLKLLYDPSLLEGADSSGSTPPIGLAERLQQSTCPAAAASRTLAQLAFRLWTEKVRQVSMAPQAADDEGFALDQWLRAYARCQASQDRVLRPAMAALEFDAYEPTARLVMLSVLTRKLNDWLTTTPPSVRCSASNMPVGSTVSLQGAEPSSWSFSTPSQAQPAPPSLRQVRLQHTVALRLYTQLTCPLGRTLLRRAVDARCAVCDALAARGDRVAPVPITASATALTPSTADAASGDDEGTEVMKRRAAVNPTAASVPLVSVASSLALLEPVKSRQELRDFYERVLADAHALDARLVAEHQESISAVERSGGSKRNCRHSGTAPRHLHAYPDASTGVATVLRGLHHEPHTTFMRRAHRRNRGHNDGMSALYALAVIPSADALQSARWVTSEESRNAQQQQSQQQSTAQSSTTGARSVVEPTLWSFTSTPQHVWLRLPDGVDFDRLLRENGGGGFGVVADDMPPTAPVQRGDLVTFRCSCCGDGAGGLGDASARDAQQQKDLNAEERCRSPQFVVQQVFSERRTLPYLAWKSATAVDNDRQHQPPPASLVLPYAAASQRIGIATNPPRDNITLHACCLPVSYVVRMTSAQLHNSHPLDWLLQTRHVATSSPRASESDLFDVLTTLQSSAEWTARWAQTVWAGYQPCWLEERMHTARDSSGTSQGPRDKVAGGAVALLRSVDSPRKCENQPSSNNPNCCHGDNGHGAVRLTDPFFTWEDTGPADAHDRFLVCDGRRSLHVRLTSTSCGAAPHETQCLSVEVDWPSRAEGCSAVATADVVVGSATVM</sequence>
<feature type="repeat" description="ANK" evidence="1">
    <location>
        <begin position="705"/>
        <end position="737"/>
    </location>
</feature>
<feature type="region of interest" description="Disordered" evidence="2">
    <location>
        <begin position="1136"/>
        <end position="1165"/>
    </location>
</feature>
<feature type="compositionally biased region" description="Basic and acidic residues" evidence="2">
    <location>
        <begin position="225"/>
        <end position="239"/>
    </location>
</feature>
<evidence type="ECO:0000313" key="3">
    <source>
        <dbReference type="EMBL" id="KAL0529193.1"/>
    </source>
</evidence>
<evidence type="ECO:0000256" key="2">
    <source>
        <dbReference type="SAM" id="MobiDB-lite"/>
    </source>
</evidence>
<feature type="region of interest" description="Disordered" evidence="2">
    <location>
        <begin position="1056"/>
        <end position="1081"/>
    </location>
</feature>
<feature type="compositionally biased region" description="Low complexity" evidence="2">
    <location>
        <begin position="214"/>
        <end position="223"/>
    </location>
</feature>
<reference evidence="3 4" key="1">
    <citation type="submission" date="2024-02" db="EMBL/GenBank/DDBJ databases">
        <title>FIRST GENOME SEQUENCES OF Leishmania (Viannia) shawi, Leishmania (Viannia) lindenbergi AND Leishmania (Viannia) utingensis.</title>
        <authorList>
            <person name="Resadore F."/>
            <person name="Custodio M.G.F."/>
            <person name="Boite M.C."/>
            <person name="Cupolillo E."/>
            <person name="Ferreira G.E.M."/>
        </authorList>
    </citation>
    <scope>NUCLEOTIDE SEQUENCE [LARGE SCALE GENOMIC DNA]</scope>
    <source>
        <strain evidence="3 4">MDAS/BR/1979/M5533</strain>
    </source>
</reference>
<evidence type="ECO:0000256" key="1">
    <source>
        <dbReference type="PROSITE-ProRule" id="PRU00023"/>
    </source>
</evidence>
<evidence type="ECO:0000313" key="4">
    <source>
        <dbReference type="Proteomes" id="UP001501274"/>
    </source>
</evidence>
<keyword evidence="4" id="KW-1185">Reference proteome</keyword>
<evidence type="ECO:0008006" key="5">
    <source>
        <dbReference type="Google" id="ProtNLM"/>
    </source>
</evidence>
<dbReference type="SUPFAM" id="SSF48403">
    <property type="entry name" value="Ankyrin repeat"/>
    <property type="match status" value="1"/>
</dbReference>
<dbReference type="SMART" id="SM00248">
    <property type="entry name" value="ANK"/>
    <property type="match status" value="1"/>
</dbReference>
<accession>A0AAW3C461</accession>
<dbReference type="EMBL" id="JBAMZN010000010">
    <property type="protein sequence ID" value="KAL0529193.1"/>
    <property type="molecule type" value="Genomic_DNA"/>
</dbReference>
<gene>
    <name evidence="3" type="ORF">Q4I28_001464</name>
</gene>
<dbReference type="InterPro" id="IPR002110">
    <property type="entry name" value="Ankyrin_rpt"/>
</dbReference>
<comment type="caution">
    <text evidence="3">The sequence shown here is derived from an EMBL/GenBank/DDBJ whole genome shotgun (WGS) entry which is preliminary data.</text>
</comment>